<dbReference type="EMBL" id="BK015893">
    <property type="protein sequence ID" value="DAD72055.1"/>
    <property type="molecule type" value="Genomic_DNA"/>
</dbReference>
<name>A0A8S5LQC6_9CAUD</name>
<reference evidence="2" key="1">
    <citation type="journal article" date="2021" name="Proc. Natl. Acad. Sci. U.S.A.">
        <title>A Catalog of Tens of Thousands of Viruses from Human Metagenomes Reveals Hidden Associations with Chronic Diseases.</title>
        <authorList>
            <person name="Tisza M.J."/>
            <person name="Buck C.B."/>
        </authorList>
    </citation>
    <scope>NUCLEOTIDE SEQUENCE</scope>
    <source>
        <strain evidence="2">CtVFv13</strain>
    </source>
</reference>
<proteinExistence type="predicted"/>
<keyword evidence="1" id="KW-0812">Transmembrane</keyword>
<keyword evidence="1" id="KW-1133">Transmembrane helix</keyword>
<feature type="transmembrane region" description="Helical" evidence="1">
    <location>
        <begin position="39"/>
        <end position="59"/>
    </location>
</feature>
<organism evidence="2">
    <name type="scientific">Siphoviridae sp. ctVFv13</name>
    <dbReference type="NCBI Taxonomy" id="2827576"/>
    <lineage>
        <taxon>Viruses</taxon>
        <taxon>Duplodnaviria</taxon>
        <taxon>Heunggongvirae</taxon>
        <taxon>Uroviricota</taxon>
        <taxon>Caudoviricetes</taxon>
    </lineage>
</organism>
<accession>A0A8S5LQC6</accession>
<keyword evidence="1" id="KW-0472">Membrane</keyword>
<evidence type="ECO:0000313" key="2">
    <source>
        <dbReference type="EMBL" id="DAD72055.1"/>
    </source>
</evidence>
<evidence type="ECO:0000256" key="1">
    <source>
        <dbReference type="SAM" id="Phobius"/>
    </source>
</evidence>
<protein>
    <submittedName>
        <fullName evidence="2">Uncharacterized protein</fullName>
    </submittedName>
</protein>
<sequence length="60" mass="6950">MFEFATRWLVCLVLLAVVVQSERTIKDTVDNLFEERQAMLVWLFINVCLAVCTAVVMGWK</sequence>